<name>A0A6N2WMK6_9FIRM</name>
<reference evidence="1" key="1">
    <citation type="submission" date="2019-11" db="EMBL/GenBank/DDBJ databases">
        <authorList>
            <person name="Feng L."/>
        </authorList>
    </citation>
    <scope>NUCLEOTIDE SEQUENCE</scope>
    <source>
        <strain evidence="1">CbolteaeLFYP116</strain>
    </source>
</reference>
<organism evidence="1">
    <name type="scientific">Enterocloster bolteae</name>
    <dbReference type="NCBI Taxonomy" id="208479"/>
    <lineage>
        <taxon>Bacteria</taxon>
        <taxon>Bacillati</taxon>
        <taxon>Bacillota</taxon>
        <taxon>Clostridia</taxon>
        <taxon>Lachnospirales</taxon>
        <taxon>Lachnospiraceae</taxon>
        <taxon>Enterocloster</taxon>
    </lineage>
</organism>
<dbReference type="AlphaFoldDB" id="A0A6N2WMK6"/>
<protein>
    <submittedName>
        <fullName evidence="1">Uncharacterized protein</fullName>
    </submittedName>
</protein>
<proteinExistence type="predicted"/>
<gene>
    <name evidence="1" type="ORF">CBLFYP116_03765</name>
</gene>
<evidence type="ECO:0000313" key="1">
    <source>
        <dbReference type="EMBL" id="VYT43413.1"/>
    </source>
</evidence>
<dbReference type="EMBL" id="CACRTF010000017">
    <property type="protein sequence ID" value="VYT43413.1"/>
    <property type="molecule type" value="Genomic_DNA"/>
</dbReference>
<accession>A0A6N2WMK6</accession>
<sequence>MMSGLEKGWTDKDSKWMKRLGNPAALQNAEQCCGKYPVFFAGKGVDLWRGGWGCGDRAFITGMAKFYVILLLTAGRCVF</sequence>